<gene>
    <name evidence="1" type="ORF">COU87_00425</name>
</gene>
<organism evidence="1 2">
    <name type="scientific">Candidatus Roizmanbacteria bacterium CG10_big_fil_rev_8_21_14_0_10_39_12</name>
    <dbReference type="NCBI Taxonomy" id="1974852"/>
    <lineage>
        <taxon>Bacteria</taxon>
        <taxon>Candidatus Roizmaniibacteriota</taxon>
    </lineage>
</organism>
<dbReference type="Proteomes" id="UP000230222">
    <property type="component" value="Unassembled WGS sequence"/>
</dbReference>
<sequence>MYKSYIIVPKTCKGSLKRTFVEFAERSKNKVKLALEKLTGSTMSEKEIQECCVSLYYLGKARVRFSMLQHEKGNSKDPSE</sequence>
<comment type="caution">
    <text evidence="1">The sequence shown here is derived from an EMBL/GenBank/DDBJ whole genome shotgun (WGS) entry which is preliminary data.</text>
</comment>
<proteinExistence type="predicted"/>
<evidence type="ECO:0000313" key="1">
    <source>
        <dbReference type="EMBL" id="PJE62224.1"/>
    </source>
</evidence>
<dbReference type="EMBL" id="PFEC01000007">
    <property type="protein sequence ID" value="PJE62224.1"/>
    <property type="molecule type" value="Genomic_DNA"/>
</dbReference>
<accession>A0A2M8KQN6</accession>
<name>A0A2M8KQN6_9BACT</name>
<protein>
    <submittedName>
        <fullName evidence="1">Uncharacterized protein</fullName>
    </submittedName>
</protein>
<reference evidence="2" key="1">
    <citation type="submission" date="2017-09" db="EMBL/GenBank/DDBJ databases">
        <title>Depth-based differentiation of microbial function through sediment-hosted aquifers and enrichment of novel symbionts in the deep terrestrial subsurface.</title>
        <authorList>
            <person name="Probst A.J."/>
            <person name="Ladd B."/>
            <person name="Jarett J.K."/>
            <person name="Geller-Mcgrath D.E."/>
            <person name="Sieber C.M.K."/>
            <person name="Emerson J.B."/>
            <person name="Anantharaman K."/>
            <person name="Thomas B.C."/>
            <person name="Malmstrom R."/>
            <person name="Stieglmeier M."/>
            <person name="Klingl A."/>
            <person name="Woyke T."/>
            <person name="Ryan C.M."/>
            <person name="Banfield J.F."/>
        </authorList>
    </citation>
    <scope>NUCLEOTIDE SEQUENCE [LARGE SCALE GENOMIC DNA]</scope>
</reference>
<evidence type="ECO:0000313" key="2">
    <source>
        <dbReference type="Proteomes" id="UP000230222"/>
    </source>
</evidence>
<dbReference type="AlphaFoldDB" id="A0A2M8KQN6"/>